<comment type="caution">
    <text evidence="1">The sequence shown here is derived from an EMBL/GenBank/DDBJ whole genome shotgun (WGS) entry which is preliminary data.</text>
</comment>
<protein>
    <recommendedName>
        <fullName evidence="3">Phage terminase, small subunit</fullName>
    </recommendedName>
</protein>
<organism evidence="1 2">
    <name type="scientific">Psychrobacter nivimaris</name>
    <dbReference type="NCBI Taxonomy" id="281738"/>
    <lineage>
        <taxon>Bacteria</taxon>
        <taxon>Pseudomonadati</taxon>
        <taxon>Pseudomonadota</taxon>
        <taxon>Gammaproteobacteria</taxon>
        <taxon>Moraxellales</taxon>
        <taxon>Moraxellaceae</taxon>
        <taxon>Psychrobacter</taxon>
    </lineage>
</organism>
<proteinExistence type="predicted"/>
<evidence type="ECO:0000313" key="2">
    <source>
        <dbReference type="Proteomes" id="UP000471465"/>
    </source>
</evidence>
<dbReference type="Proteomes" id="UP000471465">
    <property type="component" value="Unassembled WGS sequence"/>
</dbReference>
<evidence type="ECO:0000313" key="1">
    <source>
        <dbReference type="EMBL" id="KAF0567413.1"/>
    </source>
</evidence>
<accession>A0A6N7BWS6</accession>
<sequence length="158" mass="18300">MTDEVLINEGGRPTKYKDEYDDQAYKLCLLGSTDKELANFFEVAESTINLWKLEHERFSESIKRGKSLADANVAERLYKRAMGYEHKEDKIFNNNGEALVVGTTKHYAPDTTAAIFWLKNRQPELWRDKPEPIDDSEVAPVKVVIQVEDARDYERTRD</sequence>
<dbReference type="AlphaFoldDB" id="A0A6N7BWS6"/>
<name>A0A6N7BWS6_9GAMM</name>
<reference evidence="1 2" key="1">
    <citation type="submission" date="2019-09" db="EMBL/GenBank/DDBJ databases">
        <title>Draft genome sequence of Psychrobacter nivimaris LAMA 639, in search for biotechnological relevant genes.</title>
        <authorList>
            <person name="Lima A.O.S."/>
            <person name="Staloch B.E.K."/>
            <person name="Freitas R.C."/>
            <person name="Niero H."/>
            <person name="Silva M.A.C."/>
        </authorList>
    </citation>
    <scope>NUCLEOTIDE SEQUENCE [LARGE SCALE GENOMIC DNA]</scope>
    <source>
        <strain evidence="1 2">LAMA 639</strain>
    </source>
</reference>
<gene>
    <name evidence="1" type="ORF">FQV37_2269</name>
</gene>
<dbReference type="RefSeq" id="WP_160023789.1">
    <property type="nucleotide sequence ID" value="NZ_VZIZ01000049.1"/>
</dbReference>
<keyword evidence="2" id="KW-1185">Reference proteome</keyword>
<dbReference type="EMBL" id="VZIZ01000049">
    <property type="protein sequence ID" value="KAF0567413.1"/>
    <property type="molecule type" value="Genomic_DNA"/>
</dbReference>
<evidence type="ECO:0008006" key="3">
    <source>
        <dbReference type="Google" id="ProtNLM"/>
    </source>
</evidence>